<dbReference type="Proteomes" id="UP001172386">
    <property type="component" value="Unassembled WGS sequence"/>
</dbReference>
<organism evidence="1 2">
    <name type="scientific">Neophaeococcomyces mojaviensis</name>
    <dbReference type="NCBI Taxonomy" id="3383035"/>
    <lineage>
        <taxon>Eukaryota</taxon>
        <taxon>Fungi</taxon>
        <taxon>Dikarya</taxon>
        <taxon>Ascomycota</taxon>
        <taxon>Pezizomycotina</taxon>
        <taxon>Eurotiomycetes</taxon>
        <taxon>Chaetothyriomycetidae</taxon>
        <taxon>Chaetothyriales</taxon>
        <taxon>Chaetothyriales incertae sedis</taxon>
        <taxon>Neophaeococcomyces</taxon>
    </lineage>
</organism>
<reference evidence="1" key="1">
    <citation type="submission" date="2022-10" db="EMBL/GenBank/DDBJ databases">
        <title>Culturing micro-colonial fungi from biological soil crusts in the Mojave desert and describing Neophaeococcomyces mojavensis, and introducing the new genera and species Taxawa tesnikishii.</title>
        <authorList>
            <person name="Kurbessoian T."/>
            <person name="Stajich J.E."/>
        </authorList>
    </citation>
    <scope>NUCLEOTIDE SEQUENCE</scope>
    <source>
        <strain evidence="1">JES_112</strain>
    </source>
</reference>
<dbReference type="EMBL" id="JAPDRQ010000018">
    <property type="protein sequence ID" value="KAJ9662026.1"/>
    <property type="molecule type" value="Genomic_DNA"/>
</dbReference>
<keyword evidence="2" id="KW-1185">Reference proteome</keyword>
<comment type="caution">
    <text evidence="1">The sequence shown here is derived from an EMBL/GenBank/DDBJ whole genome shotgun (WGS) entry which is preliminary data.</text>
</comment>
<proteinExistence type="predicted"/>
<name>A0ACC3AGF2_9EURO</name>
<protein>
    <submittedName>
        <fullName evidence="1">Uncharacterized protein</fullName>
    </submittedName>
</protein>
<evidence type="ECO:0000313" key="1">
    <source>
        <dbReference type="EMBL" id="KAJ9662026.1"/>
    </source>
</evidence>
<evidence type="ECO:0000313" key="2">
    <source>
        <dbReference type="Proteomes" id="UP001172386"/>
    </source>
</evidence>
<accession>A0ACC3AGF2</accession>
<gene>
    <name evidence="1" type="ORF">H2198_001568</name>
</gene>
<sequence length="376" mass="38472">MFNTQTLTTLASLIALVASLPAADPYVTNAPHVRNLDKRASSCTFTAASAASKSVSKCATAVLNNVAVPSGTTLDLSDAADNTHIIFSGTTTFGYKEWEGPLIRISGKGIVVTGTQGHVIDGDGSRWWDGKGSNGGKTKPKFFKAGDLTSSSITGLNIKNTPVQCFSISGANGLVVDSVTIDNSAGASKGHNTDAYDVGTSTGVTISNAIVYNQDDCLAINSGSDITFTGGMCSGGHGLSIGSVGGRSNNDVSNILITNSKIVDSSNGVRIKTVYGATGSVKNVTYSDITLSSITDYGIVIEQDYENGSPTGTPTAGVPITDLTVTGVTGTVDSDANNIYILCAKGACSNWTWNNVKVTGGKTDSKCTNVPSGASC</sequence>